<reference evidence="5" key="1">
    <citation type="journal article" date="2019" name="Int. J. Syst. Evol. Microbiol.">
        <title>The Global Catalogue of Microorganisms (GCM) 10K type strain sequencing project: providing services to taxonomists for standard genome sequencing and annotation.</title>
        <authorList>
            <consortium name="The Broad Institute Genomics Platform"/>
            <consortium name="The Broad Institute Genome Sequencing Center for Infectious Disease"/>
            <person name="Wu L."/>
            <person name="Ma J."/>
        </authorList>
    </citation>
    <scope>NUCLEOTIDE SEQUENCE [LARGE SCALE GENOMIC DNA]</scope>
    <source>
        <strain evidence="5">CGMCC 4.7643</strain>
    </source>
</reference>
<accession>A0ABW5GX19</accession>
<dbReference type="InterPro" id="IPR002220">
    <property type="entry name" value="DapA-like"/>
</dbReference>
<keyword evidence="5" id="KW-1185">Reference proteome</keyword>
<comment type="caution">
    <text evidence="4">The sequence shown here is derived from an EMBL/GenBank/DDBJ whole genome shotgun (WGS) entry which is preliminary data.</text>
</comment>
<proteinExistence type="inferred from homology"/>
<evidence type="ECO:0000313" key="4">
    <source>
        <dbReference type="EMBL" id="MFD2465492.1"/>
    </source>
</evidence>
<dbReference type="InterPro" id="IPR013785">
    <property type="entry name" value="Aldolase_TIM"/>
</dbReference>
<evidence type="ECO:0000313" key="5">
    <source>
        <dbReference type="Proteomes" id="UP001597419"/>
    </source>
</evidence>
<dbReference type="Gene3D" id="3.20.20.70">
    <property type="entry name" value="Aldolase class I"/>
    <property type="match status" value="1"/>
</dbReference>
<dbReference type="SMART" id="SM01130">
    <property type="entry name" value="DHDPS"/>
    <property type="match status" value="1"/>
</dbReference>
<evidence type="ECO:0000256" key="2">
    <source>
        <dbReference type="ARBA" id="ARBA00023239"/>
    </source>
</evidence>
<dbReference type="RefSeq" id="WP_345407060.1">
    <property type="nucleotide sequence ID" value="NZ_BAABHG010000021.1"/>
</dbReference>
<dbReference type="PRINTS" id="PR00146">
    <property type="entry name" value="DHPICSNTHASE"/>
</dbReference>
<evidence type="ECO:0000256" key="1">
    <source>
        <dbReference type="ARBA" id="ARBA00007592"/>
    </source>
</evidence>
<keyword evidence="2 3" id="KW-0456">Lyase</keyword>
<dbReference type="CDD" id="cd00408">
    <property type="entry name" value="DHDPS-like"/>
    <property type="match status" value="1"/>
</dbReference>
<gene>
    <name evidence="4" type="ORF">ACFSYJ_43215</name>
</gene>
<dbReference type="PIRSF" id="PIRSF001365">
    <property type="entry name" value="DHDPS"/>
    <property type="match status" value="1"/>
</dbReference>
<organism evidence="4 5">
    <name type="scientific">Amycolatopsis samaneae</name>
    <dbReference type="NCBI Taxonomy" id="664691"/>
    <lineage>
        <taxon>Bacteria</taxon>
        <taxon>Bacillati</taxon>
        <taxon>Actinomycetota</taxon>
        <taxon>Actinomycetes</taxon>
        <taxon>Pseudonocardiales</taxon>
        <taxon>Pseudonocardiaceae</taxon>
        <taxon>Amycolatopsis</taxon>
    </lineage>
</organism>
<comment type="similarity">
    <text evidence="1 3">Belongs to the DapA family.</text>
</comment>
<dbReference type="EMBL" id="JBHUKU010000033">
    <property type="protein sequence ID" value="MFD2465492.1"/>
    <property type="molecule type" value="Genomic_DNA"/>
</dbReference>
<dbReference type="Proteomes" id="UP001597419">
    <property type="component" value="Unassembled WGS sequence"/>
</dbReference>
<dbReference type="Pfam" id="PF00701">
    <property type="entry name" value="DHDPS"/>
    <property type="match status" value="1"/>
</dbReference>
<protein>
    <submittedName>
        <fullName evidence="4">Dihydrodipicolinate synthase family protein</fullName>
    </submittedName>
</protein>
<sequence length="295" mass="30944">MFTGLSVFPLTPFDDSGIDEKRFTHLVSRVAEAGVDLIGALGSTGNYAYLTREHRGLVARLAVETAGDVPVMIGIGALTTGEVLALAEDAQNAGASAVLLSPVSYQTLTDEEVFGLYEDVTKELSVPLCVYENPRTTQFTFSDELHGRVAALPNVGAVKTPGAPLDQAPARIAALRNTLPADVAVGFSLDEFGAGGLGAGADVWFSVIGGLLPAECLAITRAVAQGDVPQALALSERMAPFWDLFRRYGSMRVITAAAAHLGLVVPPNLPRPLREIPPAARQEVAAALDALDVRA</sequence>
<dbReference type="SUPFAM" id="SSF51569">
    <property type="entry name" value="Aldolase"/>
    <property type="match status" value="1"/>
</dbReference>
<dbReference type="PANTHER" id="PTHR12128:SF66">
    <property type="entry name" value="4-HYDROXY-2-OXOGLUTARATE ALDOLASE, MITOCHONDRIAL"/>
    <property type="match status" value="1"/>
</dbReference>
<name>A0ABW5GX19_9PSEU</name>
<evidence type="ECO:0000256" key="3">
    <source>
        <dbReference type="PIRNR" id="PIRNR001365"/>
    </source>
</evidence>
<dbReference type="PANTHER" id="PTHR12128">
    <property type="entry name" value="DIHYDRODIPICOLINATE SYNTHASE"/>
    <property type="match status" value="1"/>
</dbReference>